<keyword evidence="3" id="KW-1185">Reference proteome</keyword>
<evidence type="ECO:0000313" key="3">
    <source>
        <dbReference type="Proteomes" id="UP001052140"/>
    </source>
</evidence>
<protein>
    <recommendedName>
        <fullName evidence="1">Abortive infection protein-like C-terminal domain-containing protein</fullName>
    </recommendedName>
</protein>
<dbReference type="RefSeq" id="WP_226690434.1">
    <property type="nucleotide sequence ID" value="NZ_BPUX01000004.1"/>
</dbReference>
<comment type="caution">
    <text evidence="2">The sequence shown here is derived from an EMBL/GenBank/DDBJ whole genome shotgun (WGS) entry which is preliminary data.</text>
</comment>
<evidence type="ECO:0000259" key="1">
    <source>
        <dbReference type="Pfam" id="PF14355"/>
    </source>
</evidence>
<feature type="domain" description="Abortive infection protein-like C-terminal" evidence="1">
    <location>
        <begin position="4"/>
        <end position="52"/>
    </location>
</feature>
<evidence type="ECO:0000313" key="2">
    <source>
        <dbReference type="EMBL" id="GJH42419.1"/>
    </source>
</evidence>
<sequence>MNAVDSFSSGLAKLRNDYCPFAHGRSINQQPLPMQIAEFVMFQSSALVKFILHLIEESKIFIEKPLDINSEECLDFNEYLNSNYSSIELNGDMYFPHEILFYVKKESYIDLYKIWLEDKQENEQ</sequence>
<dbReference type="EMBL" id="BPUX01000004">
    <property type="protein sequence ID" value="GJH42419.1"/>
    <property type="molecule type" value="Genomic_DNA"/>
</dbReference>
<dbReference type="InterPro" id="IPR026001">
    <property type="entry name" value="Abi-like_C"/>
</dbReference>
<dbReference type="Pfam" id="PF14355">
    <property type="entry name" value="Abi_C"/>
    <property type="match status" value="1"/>
</dbReference>
<dbReference type="Proteomes" id="UP001052140">
    <property type="component" value="Unassembled WGS sequence"/>
</dbReference>
<accession>A0ABQ4VFV8</accession>
<dbReference type="GeneID" id="69687576"/>
<gene>
    <name evidence="2" type="ORF">PA42_05930</name>
</gene>
<name>A0ABQ4VFV8_9PAST</name>
<organism evidence="2 3">
    <name type="scientific">Pasteurella canis</name>
    <dbReference type="NCBI Taxonomy" id="753"/>
    <lineage>
        <taxon>Bacteria</taxon>
        <taxon>Pseudomonadati</taxon>
        <taxon>Pseudomonadota</taxon>
        <taxon>Gammaproteobacteria</taxon>
        <taxon>Pasteurellales</taxon>
        <taxon>Pasteurellaceae</taxon>
        <taxon>Pasteurella</taxon>
    </lineage>
</organism>
<proteinExistence type="predicted"/>
<reference evidence="2" key="1">
    <citation type="submission" date="2024-05" db="EMBL/GenBank/DDBJ databases">
        <title>Determining zoonotic pasteurella genome.</title>
        <authorList>
            <person name="Maeda T."/>
            <person name="Takahashi T."/>
            <person name="Yoshida H."/>
        </authorList>
    </citation>
    <scope>NUCLEOTIDE SEQUENCE</scope>
    <source>
        <strain evidence="2">PA42</strain>
    </source>
</reference>